<evidence type="ECO:0000259" key="5">
    <source>
        <dbReference type="PROSITE" id="PS50305"/>
    </source>
</evidence>
<dbReference type="PANTHER" id="PTHR11085">
    <property type="entry name" value="NAD-DEPENDENT PROTEIN DEACYLASE SIRTUIN-5, MITOCHONDRIAL-RELATED"/>
    <property type="match status" value="1"/>
</dbReference>
<dbReference type="InterPro" id="IPR050134">
    <property type="entry name" value="NAD-dep_sirtuin_deacylases"/>
</dbReference>
<keyword evidence="2" id="KW-0808">Transferase</keyword>
<dbReference type="Proteomes" id="UP000614424">
    <property type="component" value="Unassembled WGS sequence"/>
</dbReference>
<name>A0A8J6TC10_9BACT</name>
<dbReference type="InterPro" id="IPR029035">
    <property type="entry name" value="DHS-like_NAD/FAD-binding_dom"/>
</dbReference>
<feature type="binding site" evidence="4">
    <location>
        <position position="152"/>
    </location>
    <ligand>
        <name>Zn(2+)</name>
        <dbReference type="ChEBI" id="CHEBI:29105"/>
    </ligand>
</feature>
<comment type="caution">
    <text evidence="6">The sequence shown here is derived from an EMBL/GenBank/DDBJ whole genome shotgun (WGS) entry which is preliminary data.</text>
</comment>
<organism evidence="6 7">
    <name type="scientific">Candidatus Desulfobia pelagia</name>
    <dbReference type="NCBI Taxonomy" id="2841692"/>
    <lineage>
        <taxon>Bacteria</taxon>
        <taxon>Pseudomonadati</taxon>
        <taxon>Thermodesulfobacteriota</taxon>
        <taxon>Desulfobulbia</taxon>
        <taxon>Desulfobulbales</taxon>
        <taxon>Desulfobulbaceae</taxon>
        <taxon>Candidatus Desulfobia</taxon>
    </lineage>
</organism>
<dbReference type="CDD" id="cd01407">
    <property type="entry name" value="SIR2-fam"/>
    <property type="match status" value="1"/>
</dbReference>
<dbReference type="PANTHER" id="PTHR11085:SF4">
    <property type="entry name" value="NAD-DEPENDENT PROTEIN DEACYLASE"/>
    <property type="match status" value="1"/>
</dbReference>
<keyword evidence="4" id="KW-0862">Zinc</keyword>
<evidence type="ECO:0000313" key="7">
    <source>
        <dbReference type="Proteomes" id="UP000614424"/>
    </source>
</evidence>
<keyword evidence="4" id="KW-0479">Metal-binding</keyword>
<sequence>MEREKAIEKAARMLRQSRKTVALTGAGVSTESGIPDFRSAGGLWARFDPMEYGTLGAFEEDPRKVWNMLRELIGIADAEPNAGHMAMAEFEKSGILKGIITQNIDMLHQKAGSHTVVEFHGSIRAFTCLECGRKYELDEVHRMALPPECETCSAILKPDVVFFDEQIPVLALQQTEDLLRGADLLLVAGTSCQVVPASMIPGRVRHGGGSIIEINKELALSGMAEISFAAGFSETMTALAEALSL</sequence>
<dbReference type="InterPro" id="IPR026590">
    <property type="entry name" value="Ssirtuin_cat_dom"/>
</dbReference>
<evidence type="ECO:0000256" key="1">
    <source>
        <dbReference type="ARBA" id="ARBA00012928"/>
    </source>
</evidence>
<dbReference type="AlphaFoldDB" id="A0A8J6TC10"/>
<dbReference type="EC" id="2.3.1.286" evidence="1"/>
<feature type="domain" description="Deacetylase sirtuin-type" evidence="5">
    <location>
        <begin position="1"/>
        <end position="245"/>
    </location>
</feature>
<evidence type="ECO:0000256" key="3">
    <source>
        <dbReference type="ARBA" id="ARBA00023027"/>
    </source>
</evidence>
<reference evidence="6 7" key="1">
    <citation type="submission" date="2020-08" db="EMBL/GenBank/DDBJ databases">
        <title>Bridging the membrane lipid divide: bacteria of the FCB group superphylum have the potential to synthesize archaeal ether lipids.</title>
        <authorList>
            <person name="Villanueva L."/>
            <person name="Von Meijenfeldt F.A.B."/>
            <person name="Westbye A.B."/>
            <person name="Yadav S."/>
            <person name="Hopmans E.C."/>
            <person name="Dutilh B.E."/>
            <person name="Sinninghe Damste J.S."/>
        </authorList>
    </citation>
    <scope>NUCLEOTIDE SEQUENCE [LARGE SCALE GENOMIC DNA]</scope>
    <source>
        <strain evidence="6">NIOZ-UU47</strain>
    </source>
</reference>
<dbReference type="GO" id="GO:0070403">
    <property type="term" value="F:NAD+ binding"/>
    <property type="evidence" value="ECO:0007669"/>
    <property type="project" value="InterPro"/>
</dbReference>
<dbReference type="InterPro" id="IPR026591">
    <property type="entry name" value="Sirtuin_cat_small_dom_sf"/>
</dbReference>
<accession>A0A8J6TC10</accession>
<dbReference type="GO" id="GO:0046872">
    <property type="term" value="F:metal ion binding"/>
    <property type="evidence" value="ECO:0007669"/>
    <property type="project" value="UniProtKB-KW"/>
</dbReference>
<proteinExistence type="predicted"/>
<protein>
    <recommendedName>
        <fullName evidence="1">protein acetyllysine N-acetyltransferase</fullName>
        <ecNumber evidence="1">2.3.1.286</ecNumber>
    </recommendedName>
</protein>
<feature type="binding site" evidence="4">
    <location>
        <position position="131"/>
    </location>
    <ligand>
        <name>Zn(2+)</name>
        <dbReference type="ChEBI" id="CHEBI:29105"/>
    </ligand>
</feature>
<keyword evidence="3" id="KW-0520">NAD</keyword>
<gene>
    <name evidence="6" type="ORF">H8E41_06805</name>
</gene>
<feature type="binding site" evidence="4">
    <location>
        <position position="149"/>
    </location>
    <ligand>
        <name>Zn(2+)</name>
        <dbReference type="ChEBI" id="CHEBI:29105"/>
    </ligand>
</feature>
<dbReference type="Gene3D" id="3.40.50.1220">
    <property type="entry name" value="TPP-binding domain"/>
    <property type="match status" value="1"/>
</dbReference>
<evidence type="ECO:0000313" key="6">
    <source>
        <dbReference type="EMBL" id="MBC8317599.1"/>
    </source>
</evidence>
<dbReference type="InterPro" id="IPR003000">
    <property type="entry name" value="Sirtuin"/>
</dbReference>
<dbReference type="SUPFAM" id="SSF52467">
    <property type="entry name" value="DHS-like NAD/FAD-binding domain"/>
    <property type="match status" value="1"/>
</dbReference>
<dbReference type="Gene3D" id="3.30.1600.10">
    <property type="entry name" value="SIR2/SIRT2 'Small Domain"/>
    <property type="match status" value="1"/>
</dbReference>
<dbReference type="NCBIfam" id="NF001753">
    <property type="entry name" value="PRK00481.1-3"/>
    <property type="match status" value="1"/>
</dbReference>
<feature type="binding site" evidence="4">
    <location>
        <position position="128"/>
    </location>
    <ligand>
        <name>Zn(2+)</name>
        <dbReference type="ChEBI" id="CHEBI:29105"/>
    </ligand>
</feature>
<dbReference type="PROSITE" id="PS50305">
    <property type="entry name" value="SIRTUIN"/>
    <property type="match status" value="1"/>
</dbReference>
<evidence type="ECO:0000256" key="4">
    <source>
        <dbReference type="PROSITE-ProRule" id="PRU00236"/>
    </source>
</evidence>
<dbReference type="EMBL" id="JACNJZ010000094">
    <property type="protein sequence ID" value="MBC8317599.1"/>
    <property type="molecule type" value="Genomic_DNA"/>
</dbReference>
<evidence type="ECO:0000256" key="2">
    <source>
        <dbReference type="ARBA" id="ARBA00022679"/>
    </source>
</evidence>
<dbReference type="Pfam" id="PF02146">
    <property type="entry name" value="SIR2"/>
    <property type="match status" value="1"/>
</dbReference>
<dbReference type="GO" id="GO:0017136">
    <property type="term" value="F:histone deacetylase activity, NAD-dependent"/>
    <property type="evidence" value="ECO:0007669"/>
    <property type="project" value="TreeGrafter"/>
</dbReference>
<feature type="active site" description="Proton acceptor" evidence="4">
    <location>
        <position position="120"/>
    </location>
</feature>